<evidence type="ECO:0000313" key="1">
    <source>
        <dbReference type="EMBL" id="RMX01418.1"/>
    </source>
</evidence>
<dbReference type="Pfam" id="PF04910">
    <property type="entry name" value="Tcf25"/>
    <property type="match status" value="1"/>
</dbReference>
<name>A0A3M6QE62_9BURK</name>
<dbReference type="AlphaFoldDB" id="A0A3M6QE62"/>
<organism evidence="1 2">
    <name type="scientific">Allofranklinella schreckenbergeri</name>
    <dbReference type="NCBI Taxonomy" id="1076744"/>
    <lineage>
        <taxon>Bacteria</taxon>
        <taxon>Pseudomonadati</taxon>
        <taxon>Pseudomonadota</taxon>
        <taxon>Betaproteobacteria</taxon>
        <taxon>Burkholderiales</taxon>
        <taxon>Comamonadaceae</taxon>
        <taxon>Allofranklinella</taxon>
    </lineage>
</organism>
<dbReference type="SUPFAM" id="SSF48452">
    <property type="entry name" value="TPR-like"/>
    <property type="match status" value="1"/>
</dbReference>
<evidence type="ECO:0008006" key="3">
    <source>
        <dbReference type="Google" id="ProtNLM"/>
    </source>
</evidence>
<proteinExistence type="predicted"/>
<dbReference type="Gene3D" id="1.25.40.10">
    <property type="entry name" value="Tetratricopeptide repeat domain"/>
    <property type="match status" value="2"/>
</dbReference>
<dbReference type="InterPro" id="IPR006994">
    <property type="entry name" value="TCF25/Rqc1"/>
</dbReference>
<accession>A0A3M6QE62</accession>
<gene>
    <name evidence="1" type="ORF">EBQ26_01190</name>
</gene>
<dbReference type="Proteomes" id="UP000267521">
    <property type="component" value="Unassembled WGS sequence"/>
</dbReference>
<protein>
    <recommendedName>
        <fullName evidence="3">Tetratricopeptide repeat protein</fullName>
    </recommendedName>
</protein>
<dbReference type="InterPro" id="IPR011990">
    <property type="entry name" value="TPR-like_helical_dom_sf"/>
</dbReference>
<dbReference type="EMBL" id="RDQM01000001">
    <property type="protein sequence ID" value="RMX01418.1"/>
    <property type="molecule type" value="Genomic_DNA"/>
</dbReference>
<reference evidence="1 2" key="1">
    <citation type="submission" date="2018-10" db="EMBL/GenBank/DDBJ databases">
        <title>Comamonadaceae CDC group NO-1 genome sequencing and assembly.</title>
        <authorList>
            <person name="Bernier A.-M."/>
            <person name="Bernard K."/>
        </authorList>
    </citation>
    <scope>NUCLEOTIDE SEQUENCE [LARGE SCALE GENOMIC DNA]</scope>
    <source>
        <strain evidence="1 2">NML970147</strain>
    </source>
</reference>
<sequence length="256" mass="29441">MLTCTEVFPNSWRMDCERPDQAEQAFEAAMELWEDGQRRQAEQALWTLLKTCPDDLDVWHQLGLMQVAQKRPQQAYLCWREAVRLGQAALPPSFSWLRSRLEWGFFENRAFLRACHALALALLEQKHGDGAMAEAMEILARLVSVCPNDNLGARYVLMGCYLETEDWQAAVELSQRYPEDCGPDMAYSKVVALLQLARDEEAEQSLLQALRYGPNVAVELLKSRHVRPKREELFAGYMQVGGADEAFDYWQRNKIH</sequence>
<comment type="caution">
    <text evidence="1">The sequence shown here is derived from an EMBL/GenBank/DDBJ whole genome shotgun (WGS) entry which is preliminary data.</text>
</comment>
<evidence type="ECO:0000313" key="2">
    <source>
        <dbReference type="Proteomes" id="UP000267521"/>
    </source>
</evidence>